<gene>
    <name evidence="1" type="ORF">GcM1_205009</name>
</gene>
<reference evidence="1 2" key="1">
    <citation type="journal article" date="2018" name="BMC Genomics">
        <title>Comparative genome analyses reveal sequence features reflecting distinct modes of host-adaptation between dicot and monocot powdery mildew.</title>
        <authorList>
            <person name="Wu Y."/>
            <person name="Ma X."/>
            <person name="Pan Z."/>
            <person name="Kale S.D."/>
            <person name="Song Y."/>
            <person name="King H."/>
            <person name="Zhang Q."/>
            <person name="Presley C."/>
            <person name="Deng X."/>
            <person name="Wei C.I."/>
            <person name="Xiao S."/>
        </authorList>
    </citation>
    <scope>NUCLEOTIDE SEQUENCE [LARGE SCALE GENOMIC DNA]</scope>
    <source>
        <strain evidence="1">UMSG1</strain>
    </source>
</reference>
<dbReference type="EMBL" id="MCBS01020579">
    <property type="protein sequence ID" value="RKF79075.1"/>
    <property type="molecule type" value="Genomic_DNA"/>
</dbReference>
<dbReference type="AlphaFoldDB" id="A0A420IX28"/>
<dbReference type="Proteomes" id="UP000285326">
    <property type="component" value="Unassembled WGS sequence"/>
</dbReference>
<protein>
    <submittedName>
        <fullName evidence="1">Uncharacterized protein</fullName>
    </submittedName>
</protein>
<comment type="caution">
    <text evidence="1">The sequence shown here is derived from an EMBL/GenBank/DDBJ whole genome shotgun (WGS) entry which is preliminary data.</text>
</comment>
<name>A0A420IX28_9PEZI</name>
<accession>A0A420IX28</accession>
<organism evidence="1 2">
    <name type="scientific">Golovinomyces cichoracearum</name>
    <dbReference type="NCBI Taxonomy" id="62708"/>
    <lineage>
        <taxon>Eukaryota</taxon>
        <taxon>Fungi</taxon>
        <taxon>Dikarya</taxon>
        <taxon>Ascomycota</taxon>
        <taxon>Pezizomycotina</taxon>
        <taxon>Leotiomycetes</taxon>
        <taxon>Erysiphales</taxon>
        <taxon>Erysiphaceae</taxon>
        <taxon>Golovinomyces</taxon>
    </lineage>
</organism>
<proteinExistence type="predicted"/>
<evidence type="ECO:0000313" key="2">
    <source>
        <dbReference type="Proteomes" id="UP000285326"/>
    </source>
</evidence>
<sequence length="92" mass="10703">MNVPLFTLNNRVNERSGTRRAGTEGLQHLSIKQEDYFEEWITQLVRVEEAPSHVRMREMATKILEIEGNNKPLGKCQGSLLYNLYTCKYTRS</sequence>
<evidence type="ECO:0000313" key="1">
    <source>
        <dbReference type="EMBL" id="RKF79075.1"/>
    </source>
</evidence>